<name>A0A8S5NMK0_9CAUD</name>
<evidence type="ECO:0000313" key="1">
    <source>
        <dbReference type="EMBL" id="DAD95596.1"/>
    </source>
</evidence>
<protein>
    <submittedName>
        <fullName evidence="1">Uncharacterized protein</fullName>
    </submittedName>
</protein>
<accession>A0A8S5NMK0</accession>
<dbReference type="Pfam" id="PF10934">
    <property type="entry name" value="Sheath_initiator"/>
    <property type="match status" value="1"/>
</dbReference>
<reference evidence="1" key="1">
    <citation type="journal article" date="2021" name="Proc. Natl. Acad. Sci. U.S.A.">
        <title>A Catalog of Tens of Thousands of Viruses from Human Metagenomes Reveals Hidden Associations with Chronic Diseases.</title>
        <authorList>
            <person name="Tisza M.J."/>
            <person name="Buck C.B."/>
        </authorList>
    </citation>
    <scope>NUCLEOTIDE SEQUENCE</scope>
    <source>
        <strain evidence="1">Ctg8M33</strain>
    </source>
</reference>
<dbReference type="InterPro" id="IPR020288">
    <property type="entry name" value="Sheath_initiator"/>
</dbReference>
<sequence>MVDIKLNRDGDIDVSAVGDISLTESVRQAVLIRLRWIYDEWRLGPELGFPWFEEVFVKNPNTVKIRSLIRDEIMQVEGVTAAEVTSVNYDRTKRAASFVFTCSVGEAAYREEVTLYE</sequence>
<dbReference type="EMBL" id="BK015197">
    <property type="protein sequence ID" value="DAD95596.1"/>
    <property type="molecule type" value="Genomic_DNA"/>
</dbReference>
<organism evidence="1">
    <name type="scientific">Myoviridae sp. ctg8M33</name>
    <dbReference type="NCBI Taxonomy" id="2826680"/>
    <lineage>
        <taxon>Viruses</taxon>
        <taxon>Duplodnaviria</taxon>
        <taxon>Heunggongvirae</taxon>
        <taxon>Uroviricota</taxon>
        <taxon>Caudoviricetes</taxon>
    </lineage>
</organism>
<proteinExistence type="predicted"/>